<dbReference type="Pfam" id="PF14016">
    <property type="entry name" value="DUF4232"/>
    <property type="match status" value="1"/>
</dbReference>
<accession>A0ABQ3ESA9</accession>
<keyword evidence="5" id="KW-1185">Reference proteome</keyword>
<dbReference type="InterPro" id="IPR025326">
    <property type="entry name" value="DUF4232"/>
</dbReference>
<feature type="compositionally biased region" description="Gly residues" evidence="1">
    <location>
        <begin position="67"/>
        <end position="84"/>
    </location>
</feature>
<reference evidence="5" key="1">
    <citation type="journal article" date="2019" name="Int. J. Syst. Evol. Microbiol.">
        <title>The Global Catalogue of Microorganisms (GCM) 10K type strain sequencing project: providing services to taxonomists for standard genome sequencing and annotation.</title>
        <authorList>
            <consortium name="The Broad Institute Genomics Platform"/>
            <consortium name="The Broad Institute Genome Sequencing Center for Infectious Disease"/>
            <person name="Wu L."/>
            <person name="Ma J."/>
        </authorList>
    </citation>
    <scope>NUCLEOTIDE SEQUENCE [LARGE SCALE GENOMIC DNA]</scope>
    <source>
        <strain evidence="5">JCM 4738</strain>
    </source>
</reference>
<protein>
    <recommendedName>
        <fullName evidence="3">DUF4232 domain-containing protein</fullName>
    </recommendedName>
</protein>
<feature type="signal peptide" evidence="2">
    <location>
        <begin position="1"/>
        <end position="32"/>
    </location>
</feature>
<dbReference type="RefSeq" id="WP_190184492.1">
    <property type="nucleotide sequence ID" value="NZ_BMVP01000004.1"/>
</dbReference>
<evidence type="ECO:0000256" key="2">
    <source>
        <dbReference type="SAM" id="SignalP"/>
    </source>
</evidence>
<evidence type="ECO:0000313" key="5">
    <source>
        <dbReference type="Proteomes" id="UP000642673"/>
    </source>
</evidence>
<proteinExistence type="predicted"/>
<feature type="chain" id="PRO_5045204783" description="DUF4232 domain-containing protein" evidence="2">
    <location>
        <begin position="33"/>
        <end position="235"/>
    </location>
</feature>
<dbReference type="Proteomes" id="UP000642673">
    <property type="component" value="Unassembled WGS sequence"/>
</dbReference>
<evidence type="ECO:0000256" key="1">
    <source>
        <dbReference type="SAM" id="MobiDB-lite"/>
    </source>
</evidence>
<dbReference type="PROSITE" id="PS51257">
    <property type="entry name" value="PROKAR_LIPOPROTEIN"/>
    <property type="match status" value="1"/>
</dbReference>
<feature type="compositionally biased region" description="Polar residues" evidence="1">
    <location>
        <begin position="37"/>
        <end position="55"/>
    </location>
</feature>
<name>A0ABQ3ESA9_9ACTN</name>
<comment type="caution">
    <text evidence="4">The sequence shown here is derived from an EMBL/GenBank/DDBJ whole genome shotgun (WGS) entry which is preliminary data.</text>
</comment>
<evidence type="ECO:0000313" key="4">
    <source>
        <dbReference type="EMBL" id="GHB56838.1"/>
    </source>
</evidence>
<dbReference type="EMBL" id="BMVP01000004">
    <property type="protein sequence ID" value="GHB56838.1"/>
    <property type="molecule type" value="Genomic_DNA"/>
</dbReference>
<evidence type="ECO:0000259" key="3">
    <source>
        <dbReference type="Pfam" id="PF14016"/>
    </source>
</evidence>
<sequence length="235" mass="23564">MTRGNKAIRKAAGAAVLGALLLASTACEPSGADVSGDSKTSEQPSAANSPKTGETASAKPGDASAKPGGGSAKPGGGSGNAGGEAGKGDGAAVAACVVTDLAFSATNEDEKGKPVRHLLLTVTNTGKKKCNLYEYPYVKFPYARAPIAVIKDSKDAPATLAPGEKAYAALLAGGGHMDTYDTNTVPLRIQGPNPGSEPGEPVNVSLPGQVSFDDGARVTYWITASGLALRFIMSS</sequence>
<feature type="region of interest" description="Disordered" evidence="1">
    <location>
        <begin position="28"/>
        <end position="84"/>
    </location>
</feature>
<keyword evidence="2" id="KW-0732">Signal</keyword>
<feature type="domain" description="DUF4232" evidence="3">
    <location>
        <begin position="96"/>
        <end position="221"/>
    </location>
</feature>
<gene>
    <name evidence="4" type="ORF">GCM10010347_28710</name>
</gene>
<organism evidence="4 5">
    <name type="scientific">Streptomyces cirratus</name>
    <dbReference type="NCBI Taxonomy" id="68187"/>
    <lineage>
        <taxon>Bacteria</taxon>
        <taxon>Bacillati</taxon>
        <taxon>Actinomycetota</taxon>
        <taxon>Actinomycetes</taxon>
        <taxon>Kitasatosporales</taxon>
        <taxon>Streptomycetaceae</taxon>
        <taxon>Streptomyces</taxon>
    </lineage>
</organism>